<dbReference type="PATRIC" id="fig|1184387.3.peg.1293"/>
<evidence type="ECO:0000256" key="6">
    <source>
        <dbReference type="ARBA" id="ARBA00034078"/>
    </source>
</evidence>
<dbReference type="InterPro" id="IPR036249">
    <property type="entry name" value="Thioredoxin-like_sf"/>
</dbReference>
<feature type="binding site" evidence="7">
    <location>
        <position position="90"/>
    </location>
    <ligand>
        <name>[2Fe-2S] cluster</name>
        <dbReference type="ChEBI" id="CHEBI:190135"/>
    </ligand>
</feature>
<feature type="binding site" evidence="7">
    <location>
        <position position="85"/>
    </location>
    <ligand>
        <name>[2Fe-2S] cluster</name>
        <dbReference type="ChEBI" id="CHEBI:190135"/>
    </ligand>
</feature>
<gene>
    <name evidence="8" type="ORF">XD94_0895</name>
</gene>
<dbReference type="Gene3D" id="3.40.30.10">
    <property type="entry name" value="Glutaredoxin"/>
    <property type="match status" value="1"/>
</dbReference>
<dbReference type="GO" id="GO:0016491">
    <property type="term" value="F:oxidoreductase activity"/>
    <property type="evidence" value="ECO:0007669"/>
    <property type="project" value="InterPro"/>
</dbReference>
<accession>A0A101HPW4</accession>
<reference evidence="9" key="1">
    <citation type="journal article" date="2015" name="MBio">
        <title>Genome-Resolved Metagenomic Analysis Reveals Roles for Candidate Phyla and Other Microbial Community Members in Biogeochemical Transformations in Oil Reservoirs.</title>
        <authorList>
            <person name="Hu P."/>
            <person name="Tom L."/>
            <person name="Singh A."/>
            <person name="Thomas B.C."/>
            <person name="Baker B.J."/>
            <person name="Piceno Y.M."/>
            <person name="Andersen G.L."/>
            <person name="Banfield J.F."/>
        </authorList>
    </citation>
    <scope>NUCLEOTIDE SEQUENCE [LARGE SCALE GENOMIC DNA]</scope>
</reference>
<comment type="caution">
    <text evidence="8">The sequence shown here is derived from an EMBL/GenBank/DDBJ whole genome shotgun (WGS) entry which is preliminary data.</text>
</comment>
<dbReference type="InterPro" id="IPR002023">
    <property type="entry name" value="NuoE-like"/>
</dbReference>
<feature type="binding site" evidence="7">
    <location>
        <position position="126"/>
    </location>
    <ligand>
        <name>[2Fe-2S] cluster</name>
        <dbReference type="ChEBI" id="CHEBI:190135"/>
    </ligand>
</feature>
<evidence type="ECO:0000313" key="8">
    <source>
        <dbReference type="EMBL" id="KUK80578.1"/>
    </source>
</evidence>
<keyword evidence="5 7" id="KW-0411">Iron-sulfur</keyword>
<proteinExistence type="inferred from homology"/>
<name>A0A101HPW4_9BACT</name>
<dbReference type="InterPro" id="IPR041921">
    <property type="entry name" value="NuoE_N"/>
</dbReference>
<comment type="cofactor">
    <cofactor evidence="6">
        <name>[2Fe-2S] cluster</name>
        <dbReference type="ChEBI" id="CHEBI:190135"/>
    </cofactor>
</comment>
<dbReference type="GO" id="GO:0051537">
    <property type="term" value="F:2 iron, 2 sulfur cluster binding"/>
    <property type="evidence" value="ECO:0007669"/>
    <property type="project" value="UniProtKB-KW"/>
</dbReference>
<evidence type="ECO:0000256" key="2">
    <source>
        <dbReference type="ARBA" id="ARBA00022714"/>
    </source>
</evidence>
<comment type="cofactor">
    <cofactor evidence="7">
        <name>[2Fe-2S] cluster</name>
        <dbReference type="ChEBI" id="CHEBI:190135"/>
    </cofactor>
    <text evidence="7">Binds 1 [2Fe-2S] cluster.</text>
</comment>
<keyword evidence="8" id="KW-0830">Ubiquinone</keyword>
<dbReference type="AlphaFoldDB" id="A0A101HPW4"/>
<evidence type="ECO:0000313" key="9">
    <source>
        <dbReference type="Proteomes" id="UP000054092"/>
    </source>
</evidence>
<dbReference type="FunFam" id="3.40.30.10:FF:000015">
    <property type="entry name" value="NADH-quinone oxidoreductase subunit E"/>
    <property type="match status" value="1"/>
</dbReference>
<evidence type="ECO:0000256" key="1">
    <source>
        <dbReference type="ARBA" id="ARBA00010643"/>
    </source>
</evidence>
<comment type="similarity">
    <text evidence="1">Belongs to the complex I 24 kDa subunit family.</text>
</comment>
<dbReference type="InterPro" id="IPR028431">
    <property type="entry name" value="NADP_DH_HndA-like"/>
</dbReference>
<feature type="binding site" evidence="7">
    <location>
        <position position="130"/>
    </location>
    <ligand>
        <name>[2Fe-2S] cluster</name>
        <dbReference type="ChEBI" id="CHEBI:190135"/>
    </ligand>
</feature>
<dbReference type="CDD" id="cd03064">
    <property type="entry name" value="TRX_Fd_NuoE"/>
    <property type="match status" value="1"/>
</dbReference>
<dbReference type="GO" id="GO:0046872">
    <property type="term" value="F:metal ion binding"/>
    <property type="evidence" value="ECO:0007669"/>
    <property type="project" value="UniProtKB-KW"/>
</dbReference>
<keyword evidence="3 7" id="KW-0479">Metal-binding</keyword>
<dbReference type="Pfam" id="PF01257">
    <property type="entry name" value="2Fe-2S_thioredx"/>
    <property type="match status" value="1"/>
</dbReference>
<evidence type="ECO:0000256" key="5">
    <source>
        <dbReference type="ARBA" id="ARBA00023014"/>
    </source>
</evidence>
<dbReference type="Proteomes" id="UP000054092">
    <property type="component" value="Unassembled WGS sequence"/>
</dbReference>
<protein>
    <submittedName>
        <fullName evidence="8">NADH:ubiquinone oxidoreductase 24 kD subunit</fullName>
    </submittedName>
</protein>
<sequence>MSVENVHEIVSRIYEDVSSQSLERGDVLINTLHAIQDHYGNFIPIEAAEALKEVTGTPLSRIYEVLTFYTMFATHKRGKHVIRVCKSLPCHVTGGQAVIDSLKYRLEIDFGETTEDGLFTLEETSCLGLCGVSPVMMINDEAYGNLTPERVSEIIDEIVSREGSESL</sequence>
<evidence type="ECO:0000256" key="7">
    <source>
        <dbReference type="PIRSR" id="PIRSR000216-1"/>
    </source>
</evidence>
<dbReference type="PANTHER" id="PTHR43342:SF1">
    <property type="entry name" value="BIFURCATING [FEFE] HYDROGENASE GAMMA SUBUNIT"/>
    <property type="match status" value="1"/>
</dbReference>
<keyword evidence="4 7" id="KW-0408">Iron</keyword>
<dbReference type="PANTHER" id="PTHR43342">
    <property type="entry name" value="NADH-QUINONE OXIDOREDUCTASE, E SUBUNIT"/>
    <property type="match status" value="1"/>
</dbReference>
<dbReference type="EMBL" id="LGGP01000136">
    <property type="protein sequence ID" value="KUK80578.1"/>
    <property type="molecule type" value="Genomic_DNA"/>
</dbReference>
<dbReference type="Gene3D" id="1.10.10.1590">
    <property type="entry name" value="NADH-quinone oxidoreductase subunit E"/>
    <property type="match status" value="1"/>
</dbReference>
<keyword evidence="2 7" id="KW-0001">2Fe-2S</keyword>
<evidence type="ECO:0000256" key="3">
    <source>
        <dbReference type="ARBA" id="ARBA00022723"/>
    </source>
</evidence>
<dbReference type="SUPFAM" id="SSF52833">
    <property type="entry name" value="Thioredoxin-like"/>
    <property type="match status" value="1"/>
</dbReference>
<dbReference type="InterPro" id="IPR042128">
    <property type="entry name" value="NuoE_dom"/>
</dbReference>
<dbReference type="PIRSF" id="PIRSF000216">
    <property type="entry name" value="NADH_DH_24kDa"/>
    <property type="match status" value="1"/>
</dbReference>
<organism evidence="8 9">
    <name type="scientific">Mesotoga prima</name>
    <dbReference type="NCBI Taxonomy" id="1184387"/>
    <lineage>
        <taxon>Bacteria</taxon>
        <taxon>Thermotogati</taxon>
        <taxon>Thermotogota</taxon>
        <taxon>Thermotogae</taxon>
        <taxon>Kosmotogales</taxon>
        <taxon>Kosmotogaceae</taxon>
        <taxon>Mesotoga</taxon>
    </lineage>
</organism>
<evidence type="ECO:0000256" key="4">
    <source>
        <dbReference type="ARBA" id="ARBA00023004"/>
    </source>
</evidence>